<dbReference type="EMBL" id="JAPWDO010000007">
    <property type="protein sequence ID" value="KAJ5462219.1"/>
    <property type="molecule type" value="Genomic_DNA"/>
</dbReference>
<accession>A0A9X0BHM6</accession>
<dbReference type="AlphaFoldDB" id="A0A9X0BHM6"/>
<keyword evidence="2" id="KW-1185">Reference proteome</keyword>
<name>A0A9X0BHM6_9EURO</name>
<organism evidence="1 2">
    <name type="scientific">Penicillium desertorum</name>
    <dbReference type="NCBI Taxonomy" id="1303715"/>
    <lineage>
        <taxon>Eukaryota</taxon>
        <taxon>Fungi</taxon>
        <taxon>Dikarya</taxon>
        <taxon>Ascomycota</taxon>
        <taxon>Pezizomycotina</taxon>
        <taxon>Eurotiomycetes</taxon>
        <taxon>Eurotiomycetidae</taxon>
        <taxon>Eurotiales</taxon>
        <taxon>Aspergillaceae</taxon>
        <taxon>Penicillium</taxon>
    </lineage>
</organism>
<proteinExistence type="predicted"/>
<evidence type="ECO:0000313" key="1">
    <source>
        <dbReference type="EMBL" id="KAJ5462219.1"/>
    </source>
</evidence>
<protein>
    <submittedName>
        <fullName evidence="1">Uncharacterized protein</fullName>
    </submittedName>
</protein>
<reference evidence="1" key="1">
    <citation type="submission" date="2022-12" db="EMBL/GenBank/DDBJ databases">
        <authorList>
            <person name="Petersen C."/>
        </authorList>
    </citation>
    <scope>NUCLEOTIDE SEQUENCE</scope>
    <source>
        <strain evidence="1">IBT 17660</strain>
    </source>
</reference>
<sequence>MQVRHVWPLQERNGFIFDIPAAFALIRRVQSEFPSTAISLNTAWADRGLGMRRSMVLAVSATPDAR</sequence>
<dbReference type="Proteomes" id="UP001147760">
    <property type="component" value="Unassembled WGS sequence"/>
</dbReference>
<evidence type="ECO:0000313" key="2">
    <source>
        <dbReference type="Proteomes" id="UP001147760"/>
    </source>
</evidence>
<comment type="caution">
    <text evidence="1">The sequence shown here is derived from an EMBL/GenBank/DDBJ whole genome shotgun (WGS) entry which is preliminary data.</text>
</comment>
<reference evidence="1" key="2">
    <citation type="journal article" date="2023" name="IMA Fungus">
        <title>Comparative genomic study of the Penicillium genus elucidates a diverse pangenome and 15 lateral gene transfer events.</title>
        <authorList>
            <person name="Petersen C."/>
            <person name="Sorensen T."/>
            <person name="Nielsen M.R."/>
            <person name="Sondergaard T.E."/>
            <person name="Sorensen J.L."/>
            <person name="Fitzpatrick D.A."/>
            <person name="Frisvad J.C."/>
            <person name="Nielsen K.L."/>
        </authorList>
    </citation>
    <scope>NUCLEOTIDE SEQUENCE</scope>
    <source>
        <strain evidence="1">IBT 17660</strain>
    </source>
</reference>
<gene>
    <name evidence="1" type="ORF">N7530_010424</name>
</gene>